<dbReference type="GO" id="GO:0005524">
    <property type="term" value="F:ATP binding"/>
    <property type="evidence" value="ECO:0007669"/>
    <property type="project" value="UniProtKB-KW"/>
</dbReference>
<dbReference type="GO" id="GO:0043139">
    <property type="term" value="F:5'-3' DNA helicase activity"/>
    <property type="evidence" value="ECO:0007669"/>
    <property type="project" value="UniProtKB-EC"/>
</dbReference>
<feature type="domain" description="AAA+ ATPase" evidence="5">
    <location>
        <begin position="217"/>
        <end position="489"/>
    </location>
</feature>
<comment type="catalytic activity">
    <reaction evidence="2">
        <text>Couples ATP hydrolysis with the unwinding of duplex DNA by translocating in the 3'-5' direction.</text>
        <dbReference type="EC" id="5.6.2.4"/>
    </reaction>
</comment>
<dbReference type="GO" id="GO:0043138">
    <property type="term" value="F:3'-5' DNA helicase activity"/>
    <property type="evidence" value="ECO:0007669"/>
    <property type="project" value="UniProtKB-EC"/>
</dbReference>
<comment type="catalytic activity">
    <reaction evidence="4">
        <text>ATP + H2O = ADP + phosphate + H(+)</text>
        <dbReference type="Rhea" id="RHEA:13065"/>
        <dbReference type="ChEBI" id="CHEBI:15377"/>
        <dbReference type="ChEBI" id="CHEBI:15378"/>
        <dbReference type="ChEBI" id="CHEBI:30616"/>
        <dbReference type="ChEBI" id="CHEBI:43474"/>
        <dbReference type="ChEBI" id="CHEBI:456216"/>
        <dbReference type="EC" id="5.6.2.4"/>
    </reaction>
</comment>
<dbReference type="InterPro" id="IPR027417">
    <property type="entry name" value="P-loop_NTPase"/>
</dbReference>
<dbReference type="Gene3D" id="3.40.50.300">
    <property type="entry name" value="P-loop containing nucleotide triphosphate hydrolases"/>
    <property type="match status" value="2"/>
</dbReference>
<comment type="similarity">
    <text evidence="1">Belongs to the HerA family.</text>
</comment>
<dbReference type="Pfam" id="PF01935">
    <property type="entry name" value="DUF87"/>
    <property type="match status" value="1"/>
</dbReference>
<dbReference type="EMBL" id="JASNVW010000001">
    <property type="protein sequence ID" value="MDK6027759.1"/>
    <property type="molecule type" value="Genomic_DNA"/>
</dbReference>
<name>A0ABD4Z3P7_9CREN</name>
<dbReference type="AlphaFoldDB" id="A0ABD4Z3P7"/>
<comment type="catalytic activity">
    <reaction evidence="3">
        <text>ATP + H2O = ADP + phosphate + H(+)</text>
        <dbReference type="Rhea" id="RHEA:13065"/>
        <dbReference type="ChEBI" id="CHEBI:15377"/>
        <dbReference type="ChEBI" id="CHEBI:15378"/>
        <dbReference type="ChEBI" id="CHEBI:30616"/>
        <dbReference type="ChEBI" id="CHEBI:43474"/>
        <dbReference type="ChEBI" id="CHEBI:456216"/>
        <dbReference type="EC" id="5.6.2.3"/>
    </reaction>
</comment>
<evidence type="ECO:0000256" key="4">
    <source>
        <dbReference type="ARBA" id="ARBA00048988"/>
    </source>
</evidence>
<dbReference type="SMART" id="SM00382">
    <property type="entry name" value="AAA"/>
    <property type="match status" value="1"/>
</dbReference>
<dbReference type="InterPro" id="IPR008571">
    <property type="entry name" value="HerA-like"/>
</dbReference>
<evidence type="ECO:0000259" key="5">
    <source>
        <dbReference type="SMART" id="SM00382"/>
    </source>
</evidence>
<accession>A0ABD4Z3P7</accession>
<organism evidence="6 7">
    <name type="scientific">Ignisphaera cupida</name>
    <dbReference type="NCBI Taxonomy" id="3050454"/>
    <lineage>
        <taxon>Archaea</taxon>
        <taxon>Thermoproteota</taxon>
        <taxon>Thermoprotei</taxon>
        <taxon>Desulfurococcales</taxon>
        <taxon>Desulfurococcaceae</taxon>
        <taxon>Ignisphaera</taxon>
    </lineage>
</organism>
<keyword evidence="6" id="KW-0067">ATP-binding</keyword>
<keyword evidence="7" id="KW-1185">Reference proteome</keyword>
<evidence type="ECO:0000256" key="2">
    <source>
        <dbReference type="ARBA" id="ARBA00034617"/>
    </source>
</evidence>
<dbReference type="RefSeq" id="WP_285272746.1">
    <property type="nucleotide sequence ID" value="NZ_JASNVW010000001.1"/>
</dbReference>
<evidence type="ECO:0000313" key="7">
    <source>
        <dbReference type="Proteomes" id="UP001529235"/>
    </source>
</evidence>
<evidence type="ECO:0000313" key="6">
    <source>
        <dbReference type="EMBL" id="MDK6027759.1"/>
    </source>
</evidence>
<evidence type="ECO:0000256" key="1">
    <source>
        <dbReference type="ARBA" id="ARBA00007816"/>
    </source>
</evidence>
<keyword evidence="6" id="KW-0547">Nucleotide-binding</keyword>
<reference evidence="6 7" key="1">
    <citation type="submission" date="2023-05" db="EMBL/GenBank/DDBJ databases">
        <title>A new hyperthermophilic archaea 'Ignisphaera cupida' sp. nov. and description of the family 'Ignisphaeraceae' fam. nov.</title>
        <authorList>
            <person name="Podosokorskaya O.A."/>
            <person name="Elcheninov A.G."/>
            <person name="Klukina A."/>
            <person name="Merkel A.Y."/>
        </authorList>
    </citation>
    <scope>NUCLEOTIDE SEQUENCE [LARGE SCALE GENOMIC DNA]</scope>
    <source>
        <strain evidence="6 7">4213-co</strain>
    </source>
</reference>
<sequence>MHSTKNNGLSIYIEKYDDNVLRIESYPKAITYSLVVSLRYVSRGKVEHEYVKNIEHRILESLLNRVVNANQRYFLLSCLDSNKVSTYIMVLSKEKNEINKEADVICSIIENLSNNSINCKVEKSESAINILKRCLYGDSIENPLKWLLNVFSKRMDSNNINNVFLLEHPLSFEWGYPNIEPQKYEYLSKIFDNSDNAIRLGIIHSTNITAKLKPEHLVKHIIIVGATGSGKSTTASIIAREATRINYTVFIIDWHGEYASLLSDCNNIEYTNPVEGTIPSFLNLKSIIEYEPLAFIEILENVLELTPPQVHILEEAIKALLNKKALELYDIDLLMDIIQNTSLSARWVSESREALIRKLKVLSSEYLNIKWRGVREVGIEKGKILVFDVSSIPNTRVKRILASIAIKTATLKAQYNEVEKPLLIIVDEAHNIFTKNNPISNLIAEVRKWGVGFVIVTQTPSLLAPVVLRNANTRIIHAIKSSIDIKTLLGLSILKKEYKKVIPSLKPGEALVIIPELPEPILVKIGLISS</sequence>
<dbReference type="InterPro" id="IPR003593">
    <property type="entry name" value="AAA+_ATPase"/>
</dbReference>
<dbReference type="Proteomes" id="UP001529235">
    <property type="component" value="Unassembled WGS sequence"/>
</dbReference>
<dbReference type="PANTHER" id="PTHR42957">
    <property type="entry name" value="HELICASE MJ1565-RELATED"/>
    <property type="match status" value="1"/>
</dbReference>
<protein>
    <submittedName>
        <fullName evidence="6">ATP-binding protein</fullName>
    </submittedName>
</protein>
<dbReference type="SUPFAM" id="SSF52540">
    <property type="entry name" value="P-loop containing nucleoside triphosphate hydrolases"/>
    <property type="match status" value="1"/>
</dbReference>
<evidence type="ECO:0000256" key="3">
    <source>
        <dbReference type="ARBA" id="ARBA00048954"/>
    </source>
</evidence>
<proteinExistence type="inferred from homology"/>
<gene>
    <name evidence="6" type="ORF">QPL79_00010</name>
</gene>
<comment type="caution">
    <text evidence="6">The sequence shown here is derived from an EMBL/GenBank/DDBJ whole genome shotgun (WGS) entry which is preliminary data.</text>
</comment>
<dbReference type="PANTHER" id="PTHR42957:SF1">
    <property type="entry name" value="HELICASE MJ1565-RELATED"/>
    <property type="match status" value="1"/>
</dbReference>
<dbReference type="InterPro" id="IPR002789">
    <property type="entry name" value="HerA_central"/>
</dbReference>